<keyword evidence="5" id="KW-0488">Methylation</keyword>
<dbReference type="AlphaFoldDB" id="A0A179HIW5"/>
<evidence type="ECO:0000256" key="4">
    <source>
        <dbReference type="ARBA" id="ARBA00016111"/>
    </source>
</evidence>
<comment type="subcellular location">
    <subcellularLocation>
        <location evidence="1">Membrane</location>
        <topology evidence="1">Peripheral membrane protein</topology>
    </subcellularLocation>
</comment>
<dbReference type="Pfam" id="PF00631">
    <property type="entry name" value="G-gamma"/>
    <property type="match status" value="1"/>
</dbReference>
<dbReference type="PANTHER" id="PTHR28189:SF1">
    <property type="entry name" value="GUANINE NUCLEOTIDE-BINDING PROTEIN SUBUNIT GAMMA"/>
    <property type="match status" value="1"/>
</dbReference>
<keyword evidence="8" id="KW-0807">Transducer</keyword>
<dbReference type="GO" id="GO:0005834">
    <property type="term" value="C:heterotrimeric G-protein complex"/>
    <property type="evidence" value="ECO:0007669"/>
    <property type="project" value="TreeGrafter"/>
</dbReference>
<evidence type="ECO:0000256" key="6">
    <source>
        <dbReference type="ARBA" id="ARBA00023136"/>
    </source>
</evidence>
<dbReference type="GeneID" id="28886476"/>
<dbReference type="GO" id="GO:0000750">
    <property type="term" value="P:pheromone-dependent signal transduction involved in conjugation with cellular fusion"/>
    <property type="evidence" value="ECO:0007669"/>
    <property type="project" value="InterPro"/>
</dbReference>
<feature type="compositionally biased region" description="Polar residues" evidence="11">
    <location>
        <begin position="86"/>
        <end position="97"/>
    </location>
</feature>
<protein>
    <recommendedName>
        <fullName evidence="4">Guanine nucleotide-binding protein subunit gamma</fullName>
    </recommendedName>
</protein>
<name>A0A179HIW5_PURLI</name>
<evidence type="ECO:0000259" key="12">
    <source>
        <dbReference type="SMART" id="SM01224"/>
    </source>
</evidence>
<evidence type="ECO:0000313" key="16">
    <source>
        <dbReference type="Proteomes" id="UP000078340"/>
    </source>
</evidence>
<dbReference type="Proteomes" id="UP000078240">
    <property type="component" value="Unassembled WGS sequence"/>
</dbReference>
<dbReference type="Proteomes" id="UP000078340">
    <property type="component" value="Unassembled WGS sequence"/>
</dbReference>
<sequence>MPETRPAANLNGTPYRNVPLSREARAPLQLKRIESHNLRQQEELSRERVPVSVAAMSIVKYCNETKDYMVPSVWGRIPRDEDPYATKQSNGGCCTAM</sequence>
<comment type="similarity">
    <text evidence="2">Belongs to the G protein gamma family.</text>
</comment>
<feature type="region of interest" description="Disordered" evidence="11">
    <location>
        <begin position="1"/>
        <end position="23"/>
    </location>
</feature>
<dbReference type="OrthoDB" id="19232at2759"/>
<dbReference type="GO" id="GO:0007186">
    <property type="term" value="P:G protein-coupled receptor signaling pathway"/>
    <property type="evidence" value="ECO:0007669"/>
    <property type="project" value="InterPro"/>
</dbReference>
<evidence type="ECO:0000256" key="11">
    <source>
        <dbReference type="SAM" id="MobiDB-lite"/>
    </source>
</evidence>
<dbReference type="EMBL" id="LCWV01000030">
    <property type="protein sequence ID" value="PWI65786.1"/>
    <property type="molecule type" value="Genomic_DNA"/>
</dbReference>
<keyword evidence="10" id="KW-0636">Prenylation</keyword>
<evidence type="ECO:0000313" key="17">
    <source>
        <dbReference type="Proteomes" id="UP000245956"/>
    </source>
</evidence>
<dbReference type="EMBL" id="LSBH01000002">
    <property type="protein sequence ID" value="OAQ83405.1"/>
    <property type="molecule type" value="Genomic_DNA"/>
</dbReference>
<evidence type="ECO:0000256" key="2">
    <source>
        <dbReference type="ARBA" id="ARBA00007431"/>
    </source>
</evidence>
<dbReference type="PANTHER" id="PTHR28189">
    <property type="entry name" value="GUANINE NUCLEOTIDE-BINDING PROTEIN SUBUNIT GAMMA"/>
    <property type="match status" value="1"/>
</dbReference>
<evidence type="ECO:0000256" key="1">
    <source>
        <dbReference type="ARBA" id="ARBA00004170"/>
    </source>
</evidence>
<reference evidence="14" key="3">
    <citation type="submission" date="2016-02" db="EMBL/GenBank/DDBJ databases">
        <title>Biosynthesis of antibiotic leucinostatins and their inhibition on Phytophthora in bio-control Purpureocillium lilacinum.</title>
        <authorList>
            <person name="Wang G."/>
            <person name="Liu Z."/>
            <person name="Lin R."/>
            <person name="Li E."/>
            <person name="Mao Z."/>
            <person name="Ling J."/>
            <person name="Yin W."/>
            <person name="Xie B."/>
        </authorList>
    </citation>
    <scope>NUCLEOTIDE SEQUENCE [LARGE SCALE GENOMIC DNA]</scope>
    <source>
        <strain evidence="13">PLBJ-1</strain>
        <strain evidence="14">PLFJ-1</strain>
    </source>
</reference>
<dbReference type="EMBL" id="LSBI01000004">
    <property type="protein sequence ID" value="OAQ90187.1"/>
    <property type="molecule type" value="Genomic_DNA"/>
</dbReference>
<dbReference type="InterPro" id="IPR015898">
    <property type="entry name" value="G-protein_gamma-like_dom"/>
</dbReference>
<dbReference type="Proteomes" id="UP000245956">
    <property type="component" value="Unassembled WGS sequence"/>
</dbReference>
<organism evidence="14 16">
    <name type="scientific">Purpureocillium lilacinum</name>
    <name type="common">Paecilomyces lilacinus</name>
    <dbReference type="NCBI Taxonomy" id="33203"/>
    <lineage>
        <taxon>Eukaryota</taxon>
        <taxon>Fungi</taxon>
        <taxon>Dikarya</taxon>
        <taxon>Ascomycota</taxon>
        <taxon>Pezizomycotina</taxon>
        <taxon>Sordariomycetes</taxon>
        <taxon>Hypocreomycetidae</taxon>
        <taxon>Hypocreales</taxon>
        <taxon>Ophiocordycipitaceae</taxon>
        <taxon>Purpureocillium</taxon>
    </lineage>
</organism>
<keyword evidence="6" id="KW-0472">Membrane</keyword>
<dbReference type="STRING" id="33203.A0A179HIW5"/>
<comment type="caution">
    <text evidence="14">The sequence shown here is derived from an EMBL/GenBank/DDBJ whole genome shotgun (WGS) entry which is preliminary data.</text>
</comment>
<evidence type="ECO:0000313" key="14">
    <source>
        <dbReference type="EMBL" id="OAQ90187.1"/>
    </source>
</evidence>
<evidence type="ECO:0000256" key="8">
    <source>
        <dbReference type="ARBA" id="ARBA00023224"/>
    </source>
</evidence>
<dbReference type="InterPro" id="IPR036284">
    <property type="entry name" value="GGL_sf"/>
</dbReference>
<evidence type="ECO:0000256" key="10">
    <source>
        <dbReference type="ARBA" id="ARBA00023289"/>
    </source>
</evidence>
<evidence type="ECO:0000256" key="9">
    <source>
        <dbReference type="ARBA" id="ARBA00023288"/>
    </source>
</evidence>
<dbReference type="GO" id="GO:0031681">
    <property type="term" value="F:G-protein beta-subunit binding"/>
    <property type="evidence" value="ECO:0007669"/>
    <property type="project" value="InterPro"/>
</dbReference>
<evidence type="ECO:0000256" key="7">
    <source>
        <dbReference type="ARBA" id="ARBA00023139"/>
    </source>
</evidence>
<dbReference type="KEGG" id="plj:28886476"/>
<dbReference type="SUPFAM" id="SSF48670">
    <property type="entry name" value="Transducin (heterotrimeric G protein), gamma chain"/>
    <property type="match status" value="1"/>
</dbReference>
<reference evidence="15" key="1">
    <citation type="submission" date="2015-05" db="EMBL/GenBank/DDBJ databases">
        <authorList>
            <person name="Wang D.B."/>
            <person name="Wang M."/>
        </authorList>
    </citation>
    <scope>NUCLEOTIDE SEQUENCE</scope>
    <source>
        <strain evidence="15">36-1</strain>
    </source>
</reference>
<reference evidence="15 17" key="2">
    <citation type="journal article" date="2016" name="Front. Microbiol.">
        <title>Genome and transcriptome sequences reveal the specific parasitism of the nematophagous Purpureocillium lilacinum 36-1.</title>
        <authorList>
            <person name="Xie J."/>
            <person name="Li S."/>
            <person name="Mo C."/>
            <person name="Xiao X."/>
            <person name="Peng D."/>
            <person name="Wang G."/>
            <person name="Xiao Y."/>
        </authorList>
    </citation>
    <scope>NUCLEOTIDE SEQUENCE [LARGE SCALE GENOMIC DNA]</scope>
    <source>
        <strain evidence="15 17">36-1</strain>
    </source>
</reference>
<dbReference type="InterPro" id="IPR041848">
    <property type="entry name" value="Ste18_fungal"/>
</dbReference>
<keyword evidence="9" id="KW-0449">Lipoprotein</keyword>
<keyword evidence="7" id="KW-0564">Palmitate</keyword>
<feature type="region of interest" description="Disordered" evidence="11">
    <location>
        <begin position="77"/>
        <end position="97"/>
    </location>
</feature>
<evidence type="ECO:0000256" key="5">
    <source>
        <dbReference type="ARBA" id="ARBA00022481"/>
    </source>
</evidence>
<dbReference type="Gene3D" id="4.10.260.10">
    <property type="entry name" value="Transducin (heterotrimeric G protein), gamma chain"/>
    <property type="match status" value="1"/>
</dbReference>
<evidence type="ECO:0000256" key="3">
    <source>
        <dbReference type="ARBA" id="ARBA00011581"/>
    </source>
</evidence>
<dbReference type="OMA" id="WGRIPRD"/>
<dbReference type="SMART" id="SM01224">
    <property type="entry name" value="G_gamma"/>
    <property type="match status" value="1"/>
</dbReference>
<proteinExistence type="inferred from homology"/>
<dbReference type="FunFam" id="4.10.260.10:FF:000003">
    <property type="entry name" value="G-protein complex gamma subunit Ste18/GpgA"/>
    <property type="match status" value="1"/>
</dbReference>
<comment type="subunit">
    <text evidence="3">G proteins are composed of 3 units, alpha, beta and gamma.</text>
</comment>
<evidence type="ECO:0000313" key="15">
    <source>
        <dbReference type="EMBL" id="PWI65786.1"/>
    </source>
</evidence>
<accession>A0A179HIW5</accession>
<gene>
    <name evidence="15" type="ORF">PCL_06757</name>
    <name evidence="13" type="ORF">VFPBJ_02173</name>
    <name evidence="14" type="ORF">VFPFJ_04346</name>
</gene>
<evidence type="ECO:0000313" key="13">
    <source>
        <dbReference type="EMBL" id="OAQ83405.1"/>
    </source>
</evidence>
<feature type="domain" description="G protein gamma" evidence="12">
    <location>
        <begin position="26"/>
        <end position="97"/>
    </location>
</feature>